<comment type="caution">
    <text evidence="2">The sequence shown here is derived from an EMBL/GenBank/DDBJ whole genome shotgun (WGS) entry which is preliminary data.</text>
</comment>
<dbReference type="Proteomes" id="UP000003656">
    <property type="component" value="Unassembled WGS sequence"/>
</dbReference>
<evidence type="ECO:0000313" key="3">
    <source>
        <dbReference type="Proteomes" id="UP000003656"/>
    </source>
</evidence>
<evidence type="ECO:0000256" key="1">
    <source>
        <dbReference type="SAM" id="MobiDB-lite"/>
    </source>
</evidence>
<dbReference type="EMBL" id="ABXB03000004">
    <property type="protein sequence ID" value="EFA22487.1"/>
    <property type="molecule type" value="Genomic_DNA"/>
</dbReference>
<dbReference type="AlphaFoldDB" id="D1NWK1"/>
<organism evidence="2 3">
    <name type="scientific">Bifidobacterium gallicum DSM 20093 = LMG 11596</name>
    <dbReference type="NCBI Taxonomy" id="561180"/>
    <lineage>
        <taxon>Bacteria</taxon>
        <taxon>Bacillati</taxon>
        <taxon>Actinomycetota</taxon>
        <taxon>Actinomycetes</taxon>
        <taxon>Bifidobacteriales</taxon>
        <taxon>Bifidobacteriaceae</taxon>
        <taxon>Bifidobacterium</taxon>
    </lineage>
</organism>
<gene>
    <name evidence="2" type="ORF">BIFGAL_04254</name>
</gene>
<evidence type="ECO:0000313" key="2">
    <source>
        <dbReference type="EMBL" id="EFA22487.1"/>
    </source>
</evidence>
<proteinExistence type="predicted"/>
<feature type="compositionally biased region" description="Basic and acidic residues" evidence="1">
    <location>
        <begin position="64"/>
        <end position="74"/>
    </location>
</feature>
<feature type="region of interest" description="Disordered" evidence="1">
    <location>
        <begin position="18"/>
        <end position="39"/>
    </location>
</feature>
<feature type="region of interest" description="Disordered" evidence="1">
    <location>
        <begin position="60"/>
        <end position="91"/>
    </location>
</feature>
<protein>
    <submittedName>
        <fullName evidence="2">Uncharacterized protein</fullName>
    </submittedName>
</protein>
<reference evidence="2 3" key="1">
    <citation type="submission" date="2009-11" db="EMBL/GenBank/DDBJ databases">
        <authorList>
            <person name="Weinstock G."/>
            <person name="Sodergren E."/>
            <person name="Clifton S."/>
            <person name="Fulton L."/>
            <person name="Fulton B."/>
            <person name="Courtney L."/>
            <person name="Fronick C."/>
            <person name="Harrison M."/>
            <person name="Strong C."/>
            <person name="Farmer C."/>
            <person name="Delahaunty K."/>
            <person name="Markovic C."/>
            <person name="Hall O."/>
            <person name="Minx P."/>
            <person name="Tomlinson C."/>
            <person name="Mitreva M."/>
            <person name="Nelson J."/>
            <person name="Hou S."/>
            <person name="Wollam A."/>
            <person name="Pepin K.H."/>
            <person name="Johnson M."/>
            <person name="Bhonagiri V."/>
            <person name="Nash W.E."/>
            <person name="Warren W."/>
            <person name="Chinwalla A."/>
            <person name="Mardis E.R."/>
            <person name="Wilson R.K."/>
        </authorList>
    </citation>
    <scope>NUCLEOTIDE SEQUENCE [LARGE SCALE GENOMIC DNA]</scope>
    <source>
        <strain evidence="2 3">DSM 20093</strain>
    </source>
</reference>
<name>D1NWK1_9BIFI</name>
<accession>D1NWK1</accession>
<sequence>MPCLQEARFEQSLCLPPATQFQQNQDPQRVLQEQAPHNPKAQVPCLVTAASRLAKAAPRQVLFPDKESGPEREQAQLPRLVAEHPKPLQRYPQPNHRPALDAWHLNPQQAAMTLHSWHKNASTHLLGCRIAGTSPLTQPCHSLHKMPLPVITEHHNVCNYP</sequence>
<dbReference type="STRING" id="561180.BIFGAL_04254"/>